<dbReference type="PANTHER" id="PTHR37017">
    <property type="entry name" value="AB HYDROLASE-1 DOMAIN-CONTAINING PROTEIN-RELATED"/>
    <property type="match status" value="1"/>
</dbReference>
<organism evidence="2 3">
    <name type="scientific">Monosporascus ibericus</name>
    <dbReference type="NCBI Taxonomy" id="155417"/>
    <lineage>
        <taxon>Eukaryota</taxon>
        <taxon>Fungi</taxon>
        <taxon>Dikarya</taxon>
        <taxon>Ascomycota</taxon>
        <taxon>Pezizomycotina</taxon>
        <taxon>Sordariomycetes</taxon>
        <taxon>Xylariomycetidae</taxon>
        <taxon>Xylariales</taxon>
        <taxon>Xylariales incertae sedis</taxon>
        <taxon>Monosporascus</taxon>
    </lineage>
</organism>
<dbReference type="Proteomes" id="UP000293360">
    <property type="component" value="Unassembled WGS sequence"/>
</dbReference>
<gene>
    <name evidence="2" type="ORF">DL764_007172</name>
</gene>
<name>A0A4Q4T510_9PEZI</name>
<protein>
    <recommendedName>
        <fullName evidence="1">AB hydrolase-1 domain-containing protein</fullName>
    </recommendedName>
</protein>
<proteinExistence type="predicted"/>
<dbReference type="STRING" id="155417.A0A4Q4T510"/>
<evidence type="ECO:0000313" key="3">
    <source>
        <dbReference type="Proteomes" id="UP000293360"/>
    </source>
</evidence>
<dbReference type="InterPro" id="IPR000073">
    <property type="entry name" value="AB_hydrolase_1"/>
</dbReference>
<dbReference type="AlphaFoldDB" id="A0A4Q4T510"/>
<dbReference type="SUPFAM" id="SSF53474">
    <property type="entry name" value="alpha/beta-Hydrolases"/>
    <property type="match status" value="1"/>
</dbReference>
<evidence type="ECO:0000259" key="1">
    <source>
        <dbReference type="Pfam" id="PF12697"/>
    </source>
</evidence>
<dbReference type="InterPro" id="IPR029058">
    <property type="entry name" value="AB_hydrolase_fold"/>
</dbReference>
<accession>A0A4Q4T510</accession>
<dbReference type="EMBL" id="QJNU01000474">
    <property type="protein sequence ID" value="RYO98127.1"/>
    <property type="molecule type" value="Genomic_DNA"/>
</dbReference>
<sequence>MASVNLPVIVLVPGAFGTAAGFEKLVPHLEKVGFSTHPGTYPSCNPSDPAVATCQNDIASLRNNVLLPLLEQEQKDVVIIAHSYGGVVAGAAAKYLDKQTRRTQGQAGGSVVGLIYVVGNITLEDESLLEAPSKGLALIEPAMDVLYNDCDAALAPELDKFMNPHALRAFETKPTAPAWADEAFSGRRAYVRTLNDCCNPVSLQDKWLEKSKVEWNVADLESGHMPFISQPEALAKQVVKFIHGFVTL</sequence>
<evidence type="ECO:0000313" key="2">
    <source>
        <dbReference type="EMBL" id="RYO98127.1"/>
    </source>
</evidence>
<dbReference type="Gene3D" id="3.40.50.1820">
    <property type="entry name" value="alpha/beta hydrolase"/>
    <property type="match status" value="1"/>
</dbReference>
<keyword evidence="3" id="KW-1185">Reference proteome</keyword>
<reference evidence="2 3" key="1">
    <citation type="submission" date="2018-06" db="EMBL/GenBank/DDBJ databases">
        <title>Complete Genomes of Monosporascus.</title>
        <authorList>
            <person name="Robinson A.J."/>
            <person name="Natvig D.O."/>
        </authorList>
    </citation>
    <scope>NUCLEOTIDE SEQUENCE [LARGE SCALE GENOMIC DNA]</scope>
    <source>
        <strain evidence="2 3">CBS 110550</strain>
    </source>
</reference>
<dbReference type="Pfam" id="PF12697">
    <property type="entry name" value="Abhydrolase_6"/>
    <property type="match status" value="1"/>
</dbReference>
<dbReference type="OrthoDB" id="408373at2759"/>
<dbReference type="InterPro" id="IPR052897">
    <property type="entry name" value="Sec-Metab_Biosynth_Hydrolase"/>
</dbReference>
<dbReference type="PANTHER" id="PTHR37017:SF8">
    <property type="entry name" value="AB HYDROLASE-1 DOMAIN-CONTAINING PROTEIN"/>
    <property type="match status" value="1"/>
</dbReference>
<comment type="caution">
    <text evidence="2">The sequence shown here is derived from an EMBL/GenBank/DDBJ whole genome shotgun (WGS) entry which is preliminary data.</text>
</comment>
<feature type="domain" description="AB hydrolase-1" evidence="1">
    <location>
        <begin position="9"/>
        <end position="236"/>
    </location>
</feature>